<evidence type="ECO:0000256" key="4">
    <source>
        <dbReference type="PROSITE-ProRule" id="PRU00284"/>
    </source>
</evidence>
<dbReference type="Gene3D" id="3.30.450.20">
    <property type="entry name" value="PAS domain"/>
    <property type="match status" value="1"/>
</dbReference>
<dbReference type="SUPFAM" id="SSF58104">
    <property type="entry name" value="Methyl-accepting chemotaxis protein (MCP) signaling domain"/>
    <property type="match status" value="1"/>
</dbReference>
<evidence type="ECO:0000259" key="7">
    <source>
        <dbReference type="PROSITE" id="PS50113"/>
    </source>
</evidence>
<sequence length="434" mass="48105">MFYKQLKADYAEALAELAEYKQAYNGLKSEMLYFELAPGGEIANVSQHAESALNLRSNALTGKPFTQCVAESMRASSHYKALVDAIKAQRHWSGLIDLNQGNETFSLMVTLQPFLNSKGQCIRFDIFAKNLTAEMQNSRKSDDIMKALDRSMAIIEFTPTGHIINANTPFLQTMGYSLNEIKDKHHSIFCTRAMAESAEYKHFWQNLAQGRFLSNRFERVDKHGQSVWLEATYNPVFDGKGKVYKVVKFATNITDKVKQEQRVNDAAKMASQMSGETGINAEKSQQLMSKMVTTLVALTEQMKRASNEIGELEQQSSALNQMVSAISAIADQTNLLALNAAIEAARAGDQGRGFAVVADEVRELASRTTDSTKEIMTVFSRNDQSTKDVVGTIKQGLDILDKVTTQLEETKMSISDIEQGSAKVIAAVEQLSNT</sequence>
<dbReference type="Pfam" id="PF08447">
    <property type="entry name" value="PAS_3"/>
    <property type="match status" value="1"/>
</dbReference>
<evidence type="ECO:0000313" key="8">
    <source>
        <dbReference type="EMBL" id="MDC8830648.1"/>
    </source>
</evidence>
<dbReference type="PRINTS" id="PR00260">
    <property type="entry name" value="CHEMTRNSDUCR"/>
</dbReference>
<dbReference type="Gene3D" id="1.10.287.950">
    <property type="entry name" value="Methyl-accepting chemotaxis protein"/>
    <property type="match status" value="1"/>
</dbReference>
<comment type="similarity">
    <text evidence="3">Belongs to the methyl-accepting chemotaxis (MCP) protein family.</text>
</comment>
<reference evidence="8 9" key="1">
    <citation type="submission" date="2022-10" db="EMBL/GenBank/DDBJ databases">
        <title>Alteromonas sp. chi3 Genome sequencing.</title>
        <authorList>
            <person name="Park S."/>
        </authorList>
    </citation>
    <scope>NUCLEOTIDE SEQUENCE [LARGE SCALE GENOMIC DNA]</scope>
    <source>
        <strain evidence="9">chi3</strain>
    </source>
</reference>
<dbReference type="Pfam" id="PF13426">
    <property type="entry name" value="PAS_9"/>
    <property type="match status" value="1"/>
</dbReference>
<comment type="caution">
    <text evidence="8">The sequence shown here is derived from an EMBL/GenBank/DDBJ whole genome shotgun (WGS) entry which is preliminary data.</text>
</comment>
<evidence type="ECO:0000313" key="9">
    <source>
        <dbReference type="Proteomes" id="UP001218788"/>
    </source>
</evidence>
<evidence type="ECO:0000256" key="3">
    <source>
        <dbReference type="ARBA" id="ARBA00029447"/>
    </source>
</evidence>
<feature type="domain" description="PAC" evidence="7">
    <location>
        <begin position="211"/>
        <end position="265"/>
    </location>
</feature>
<proteinExistence type="inferred from homology"/>
<feature type="coiled-coil region" evidence="5">
    <location>
        <begin position="288"/>
        <end position="322"/>
    </location>
</feature>
<dbReference type="Proteomes" id="UP001218788">
    <property type="component" value="Unassembled WGS sequence"/>
</dbReference>
<accession>A0ABT5L4E6</accession>
<evidence type="ECO:0000256" key="1">
    <source>
        <dbReference type="ARBA" id="ARBA00004370"/>
    </source>
</evidence>
<dbReference type="SMART" id="SM00086">
    <property type="entry name" value="PAC"/>
    <property type="match status" value="1"/>
</dbReference>
<dbReference type="InterPro" id="IPR004089">
    <property type="entry name" value="MCPsignal_dom"/>
</dbReference>
<evidence type="ECO:0000256" key="5">
    <source>
        <dbReference type="SAM" id="Coils"/>
    </source>
</evidence>
<keyword evidence="5" id="KW-0175">Coiled coil</keyword>
<dbReference type="NCBIfam" id="TIGR00229">
    <property type="entry name" value="sensory_box"/>
    <property type="match status" value="1"/>
</dbReference>
<keyword evidence="2 4" id="KW-0807">Transducer</keyword>
<name>A0ABT5L4E6_9ALTE</name>
<evidence type="ECO:0000256" key="2">
    <source>
        <dbReference type="ARBA" id="ARBA00023224"/>
    </source>
</evidence>
<protein>
    <submittedName>
        <fullName evidence="8">PAS domain-containing methyl-accepting chemotaxis protein</fullName>
    </submittedName>
</protein>
<comment type="subcellular location">
    <subcellularLocation>
        <location evidence="1">Membrane</location>
    </subcellularLocation>
</comment>
<dbReference type="PANTHER" id="PTHR32089:SF112">
    <property type="entry name" value="LYSOZYME-LIKE PROTEIN-RELATED"/>
    <property type="match status" value="1"/>
</dbReference>
<dbReference type="InterPro" id="IPR001610">
    <property type="entry name" value="PAC"/>
</dbReference>
<dbReference type="EMBL" id="JAQQXP010000001">
    <property type="protein sequence ID" value="MDC8830648.1"/>
    <property type="molecule type" value="Genomic_DNA"/>
</dbReference>
<feature type="coiled-coil region" evidence="5">
    <location>
        <begin position="3"/>
        <end position="30"/>
    </location>
</feature>
<gene>
    <name evidence="8" type="ORF">OIK42_07725</name>
</gene>
<dbReference type="Pfam" id="PF00015">
    <property type="entry name" value="MCPsignal"/>
    <property type="match status" value="1"/>
</dbReference>
<feature type="domain" description="Methyl-accepting transducer" evidence="6">
    <location>
        <begin position="261"/>
        <end position="434"/>
    </location>
</feature>
<dbReference type="PROSITE" id="PS50111">
    <property type="entry name" value="CHEMOTAXIS_TRANSDUC_2"/>
    <property type="match status" value="1"/>
</dbReference>
<dbReference type="InterPro" id="IPR000700">
    <property type="entry name" value="PAS-assoc_C"/>
</dbReference>
<dbReference type="InterPro" id="IPR013655">
    <property type="entry name" value="PAS_fold_3"/>
</dbReference>
<dbReference type="PROSITE" id="PS50113">
    <property type="entry name" value="PAC"/>
    <property type="match status" value="1"/>
</dbReference>
<dbReference type="InterPro" id="IPR000014">
    <property type="entry name" value="PAS"/>
</dbReference>
<organism evidence="8 9">
    <name type="scientific">Alteromonas gilva</name>
    <dbReference type="NCBI Taxonomy" id="2987522"/>
    <lineage>
        <taxon>Bacteria</taxon>
        <taxon>Pseudomonadati</taxon>
        <taxon>Pseudomonadota</taxon>
        <taxon>Gammaproteobacteria</taxon>
        <taxon>Alteromonadales</taxon>
        <taxon>Alteromonadaceae</taxon>
        <taxon>Alteromonas/Salinimonas group</taxon>
        <taxon>Alteromonas</taxon>
    </lineage>
</organism>
<dbReference type="InterPro" id="IPR004090">
    <property type="entry name" value="Chemotax_Me-accpt_rcpt"/>
</dbReference>
<dbReference type="CDD" id="cd00130">
    <property type="entry name" value="PAS"/>
    <property type="match status" value="1"/>
</dbReference>
<dbReference type="SMART" id="SM00283">
    <property type="entry name" value="MA"/>
    <property type="match status" value="1"/>
</dbReference>
<dbReference type="SUPFAM" id="SSF55785">
    <property type="entry name" value="PYP-like sensor domain (PAS domain)"/>
    <property type="match status" value="2"/>
</dbReference>
<evidence type="ECO:0000259" key="6">
    <source>
        <dbReference type="PROSITE" id="PS50111"/>
    </source>
</evidence>
<dbReference type="RefSeq" id="WP_273639570.1">
    <property type="nucleotide sequence ID" value="NZ_JAQQXP010000001.1"/>
</dbReference>
<dbReference type="InterPro" id="IPR035965">
    <property type="entry name" value="PAS-like_dom_sf"/>
</dbReference>
<dbReference type="PANTHER" id="PTHR32089">
    <property type="entry name" value="METHYL-ACCEPTING CHEMOTAXIS PROTEIN MCPB"/>
    <property type="match status" value="1"/>
</dbReference>
<keyword evidence="9" id="KW-1185">Reference proteome</keyword>